<reference evidence="1" key="2">
    <citation type="submission" date="2019-06" db="EMBL/GenBank/DDBJ databases">
        <title>Genomics analysis of Aphanomyces spp. identifies a new class of oomycete effector associated with host adaptation.</title>
        <authorList>
            <person name="Gaulin E."/>
        </authorList>
    </citation>
    <scope>NUCLEOTIDE SEQUENCE</scope>
    <source>
        <strain evidence="1">CBS 578.67</strain>
    </source>
</reference>
<protein>
    <submittedName>
        <fullName evidence="2">Aste57867_15522 protein</fullName>
    </submittedName>
</protein>
<name>A0A485L3B3_9STRA</name>
<accession>A0A485L3B3</accession>
<sequence>MGVQKQVKNPLEVFKGLDKWLPKKKGQAHEPEGPFAHEIKQIKDILKDHDMQNNLLPLKFHRHVKPVVHPPQRALTQREVVSGKAIPFTKVMVKKERNAMKSRQFCKVDLKGLRTVYETKDDDEIEVSHASPILMYK</sequence>
<keyword evidence="3" id="KW-1185">Reference proteome</keyword>
<dbReference type="EMBL" id="VJMH01005684">
    <property type="protein sequence ID" value="KAF0693524.1"/>
    <property type="molecule type" value="Genomic_DNA"/>
</dbReference>
<evidence type="ECO:0000313" key="2">
    <source>
        <dbReference type="EMBL" id="VFT92324.1"/>
    </source>
</evidence>
<gene>
    <name evidence="2" type="primary">Aste57867_15522</name>
    <name evidence="1" type="ORF">As57867_015466</name>
    <name evidence="2" type="ORF">ASTE57867_15522</name>
</gene>
<evidence type="ECO:0000313" key="3">
    <source>
        <dbReference type="Proteomes" id="UP000332933"/>
    </source>
</evidence>
<evidence type="ECO:0000313" key="1">
    <source>
        <dbReference type="EMBL" id="KAF0693524.1"/>
    </source>
</evidence>
<dbReference type="AlphaFoldDB" id="A0A485L3B3"/>
<organism evidence="2 3">
    <name type="scientific">Aphanomyces stellatus</name>
    <dbReference type="NCBI Taxonomy" id="120398"/>
    <lineage>
        <taxon>Eukaryota</taxon>
        <taxon>Sar</taxon>
        <taxon>Stramenopiles</taxon>
        <taxon>Oomycota</taxon>
        <taxon>Saprolegniomycetes</taxon>
        <taxon>Saprolegniales</taxon>
        <taxon>Verrucalvaceae</taxon>
        <taxon>Aphanomyces</taxon>
    </lineage>
</organism>
<dbReference type="OrthoDB" id="78934at2759"/>
<dbReference type="EMBL" id="CAADRA010005705">
    <property type="protein sequence ID" value="VFT92324.1"/>
    <property type="molecule type" value="Genomic_DNA"/>
</dbReference>
<dbReference type="Proteomes" id="UP000332933">
    <property type="component" value="Unassembled WGS sequence"/>
</dbReference>
<reference evidence="2 3" key="1">
    <citation type="submission" date="2019-03" db="EMBL/GenBank/DDBJ databases">
        <authorList>
            <person name="Gaulin E."/>
            <person name="Dumas B."/>
        </authorList>
    </citation>
    <scope>NUCLEOTIDE SEQUENCE [LARGE SCALE GENOMIC DNA]</scope>
    <source>
        <strain evidence="2">CBS 568.67</strain>
    </source>
</reference>
<proteinExistence type="predicted"/>